<evidence type="ECO:0000313" key="1">
    <source>
        <dbReference type="EMBL" id="CAJ1405307.1"/>
    </source>
</evidence>
<organism evidence="1 2">
    <name type="scientific">Effrenium voratum</name>
    <dbReference type="NCBI Taxonomy" id="2562239"/>
    <lineage>
        <taxon>Eukaryota</taxon>
        <taxon>Sar</taxon>
        <taxon>Alveolata</taxon>
        <taxon>Dinophyceae</taxon>
        <taxon>Suessiales</taxon>
        <taxon>Symbiodiniaceae</taxon>
        <taxon>Effrenium</taxon>
    </lineage>
</organism>
<reference evidence="1" key="1">
    <citation type="submission" date="2023-08" db="EMBL/GenBank/DDBJ databases">
        <authorList>
            <person name="Chen Y."/>
            <person name="Shah S."/>
            <person name="Dougan E. K."/>
            <person name="Thang M."/>
            <person name="Chan C."/>
        </authorList>
    </citation>
    <scope>NUCLEOTIDE SEQUENCE</scope>
</reference>
<dbReference type="AlphaFoldDB" id="A0AA36NFN3"/>
<feature type="non-terminal residue" evidence="1">
    <location>
        <position position="58"/>
    </location>
</feature>
<comment type="caution">
    <text evidence="1">The sequence shown here is derived from an EMBL/GenBank/DDBJ whole genome shotgun (WGS) entry which is preliminary data.</text>
</comment>
<sequence length="58" mass="6624">TFDPRQPLVRGLVRRLREDGTYQLTNLGLSEQQILQNVKRETLQLVAAADEDRGRGCE</sequence>
<gene>
    <name evidence="1" type="ORF">EVOR1521_LOCUS27553</name>
</gene>
<dbReference type="Proteomes" id="UP001178507">
    <property type="component" value="Unassembled WGS sequence"/>
</dbReference>
<proteinExistence type="predicted"/>
<evidence type="ECO:0000313" key="2">
    <source>
        <dbReference type="Proteomes" id="UP001178507"/>
    </source>
</evidence>
<protein>
    <submittedName>
        <fullName evidence="1">Uncharacterized protein</fullName>
    </submittedName>
</protein>
<accession>A0AA36NFN3</accession>
<feature type="non-terminal residue" evidence="1">
    <location>
        <position position="1"/>
    </location>
</feature>
<dbReference type="EMBL" id="CAUJNA010003579">
    <property type="protein sequence ID" value="CAJ1405307.1"/>
    <property type="molecule type" value="Genomic_DNA"/>
</dbReference>
<name>A0AA36NFN3_9DINO</name>
<keyword evidence="2" id="KW-1185">Reference proteome</keyword>